<protein>
    <recommendedName>
        <fullName evidence="3">Lipocalin-like domain-containing protein</fullName>
    </recommendedName>
</protein>
<dbReference type="AlphaFoldDB" id="A0A4R9LX29"/>
<evidence type="ECO:0000313" key="1">
    <source>
        <dbReference type="EMBL" id="TGN18212.1"/>
    </source>
</evidence>
<sequence length="128" mass="14847">MYHQIIKIVLFVSLLFSFFCKDKSKLADEAPPLETLPSFSGQWRMEETQSDTISLDTKGSPISYVLILDPDTKKANLGEEEYSLEMDSLGVRIRPFDRENAVGYFLYSEIKEKTWVGTWEDRVVRLTR</sequence>
<dbReference type="RefSeq" id="WP_135760899.1">
    <property type="nucleotide sequence ID" value="NZ_RQHW01000047.1"/>
</dbReference>
<gene>
    <name evidence="1" type="ORF">EHS15_12430</name>
</gene>
<proteinExistence type="predicted"/>
<evidence type="ECO:0008006" key="3">
    <source>
        <dbReference type="Google" id="ProtNLM"/>
    </source>
</evidence>
<dbReference type="Proteomes" id="UP000298058">
    <property type="component" value="Unassembled WGS sequence"/>
</dbReference>
<reference evidence="1" key="1">
    <citation type="journal article" date="2019" name="PLoS Negl. Trop. Dis.">
        <title>Revisiting the worldwide diversity of Leptospira species in the environment.</title>
        <authorList>
            <person name="Vincent A.T."/>
            <person name="Schiettekatte O."/>
            <person name="Bourhy P."/>
            <person name="Veyrier F.J."/>
            <person name="Picardeau M."/>
        </authorList>
    </citation>
    <scope>NUCLEOTIDE SEQUENCE [LARGE SCALE GENOMIC DNA]</scope>
    <source>
        <strain evidence="1">201300427</strain>
    </source>
</reference>
<name>A0A4R9LX29_9LEPT</name>
<organism evidence="1 2">
    <name type="scientific">Leptospira idonii</name>
    <dbReference type="NCBI Taxonomy" id="1193500"/>
    <lineage>
        <taxon>Bacteria</taxon>
        <taxon>Pseudomonadati</taxon>
        <taxon>Spirochaetota</taxon>
        <taxon>Spirochaetia</taxon>
        <taxon>Leptospirales</taxon>
        <taxon>Leptospiraceae</taxon>
        <taxon>Leptospira</taxon>
    </lineage>
</organism>
<evidence type="ECO:0000313" key="2">
    <source>
        <dbReference type="Proteomes" id="UP000298058"/>
    </source>
</evidence>
<accession>A0A4R9LX29</accession>
<keyword evidence="2" id="KW-1185">Reference proteome</keyword>
<dbReference type="OrthoDB" id="343399at2"/>
<comment type="caution">
    <text evidence="1">The sequence shown here is derived from an EMBL/GenBank/DDBJ whole genome shotgun (WGS) entry which is preliminary data.</text>
</comment>
<dbReference type="EMBL" id="RQHW01000047">
    <property type="protein sequence ID" value="TGN18212.1"/>
    <property type="molecule type" value="Genomic_DNA"/>
</dbReference>